<proteinExistence type="inferred from homology"/>
<name>A0A4Z0FC37_9GAMM</name>
<dbReference type="RefSeq" id="WP_135281172.1">
    <property type="nucleotide sequence ID" value="NZ_SRIO01000004.1"/>
</dbReference>
<dbReference type="SUPFAM" id="SSF101801">
    <property type="entry name" value="Surface presentation of antigens (SPOA)"/>
    <property type="match status" value="1"/>
</dbReference>
<evidence type="ECO:0000256" key="3">
    <source>
        <dbReference type="ARBA" id="ARBA00011049"/>
    </source>
</evidence>
<comment type="function">
    <text evidence="10">FliM is one of three proteins (FliG, FliN, FliM) that forms the rotor-mounted switch complex (C ring), located at the base of the basal body. This complex interacts with the CheY and CheZ chemotaxis proteins, in addition to contacting components of the motor that determine the direction of flagellar rotation.</text>
</comment>
<reference evidence="12 13" key="1">
    <citation type="journal article" date="2019" name="ISME J.">
        <title>Candidatus Macondimonas diazotrophica, a novel gammaproteobacterial genus dominating crude-oil-contaminated coastal sediments.</title>
        <authorList>
            <person name="Karthikeyan S."/>
            <person name="Konstantinidis K."/>
        </authorList>
    </citation>
    <scope>NUCLEOTIDE SEQUENCE [LARGE SCALE GENOMIC DNA]</scope>
    <source>
        <strain evidence="12 13">KTK01</strain>
    </source>
</reference>
<keyword evidence="6" id="KW-0145">Chemotaxis</keyword>
<dbReference type="Proteomes" id="UP000297890">
    <property type="component" value="Unassembled WGS sequence"/>
</dbReference>
<evidence type="ECO:0000256" key="6">
    <source>
        <dbReference type="ARBA" id="ARBA00022500"/>
    </source>
</evidence>
<dbReference type="AlphaFoldDB" id="A0A4Z0FC37"/>
<evidence type="ECO:0000256" key="7">
    <source>
        <dbReference type="ARBA" id="ARBA00022779"/>
    </source>
</evidence>
<keyword evidence="13" id="KW-1185">Reference proteome</keyword>
<comment type="similarity">
    <text evidence="3">Belongs to the FliM family.</text>
</comment>
<evidence type="ECO:0000259" key="11">
    <source>
        <dbReference type="Pfam" id="PF01052"/>
    </source>
</evidence>
<dbReference type="PANTHER" id="PTHR30034">
    <property type="entry name" value="FLAGELLAR MOTOR SWITCH PROTEIN FLIM"/>
    <property type="match status" value="1"/>
</dbReference>
<keyword evidence="7" id="KW-0283">Flagellar rotation</keyword>
<protein>
    <recommendedName>
        <fullName evidence="4">Flagellar motor switch protein FliM</fullName>
    </recommendedName>
</protein>
<dbReference type="EMBL" id="SRIO01000004">
    <property type="protein sequence ID" value="TFZ83292.1"/>
    <property type="molecule type" value="Genomic_DNA"/>
</dbReference>
<keyword evidence="5" id="KW-1003">Cell membrane</keyword>
<evidence type="ECO:0000313" key="13">
    <source>
        <dbReference type="Proteomes" id="UP000297890"/>
    </source>
</evidence>
<evidence type="ECO:0000256" key="5">
    <source>
        <dbReference type="ARBA" id="ARBA00022475"/>
    </source>
</evidence>
<dbReference type="OrthoDB" id="9806941at2"/>
<dbReference type="InterPro" id="IPR028976">
    <property type="entry name" value="CheC-like_sf"/>
</dbReference>
<dbReference type="InterPro" id="IPR001543">
    <property type="entry name" value="FliN-like_C"/>
</dbReference>
<dbReference type="GO" id="GO:0071978">
    <property type="term" value="P:bacterial-type flagellum-dependent swarming motility"/>
    <property type="evidence" value="ECO:0007669"/>
    <property type="project" value="TreeGrafter"/>
</dbReference>
<dbReference type="GO" id="GO:0009425">
    <property type="term" value="C:bacterial-type flagellum basal body"/>
    <property type="evidence" value="ECO:0007669"/>
    <property type="project" value="UniProtKB-SubCell"/>
</dbReference>
<dbReference type="Pfam" id="PF01052">
    <property type="entry name" value="FliMN_C"/>
    <property type="match status" value="1"/>
</dbReference>
<gene>
    <name evidence="12" type="ORF">E4680_04375</name>
</gene>
<dbReference type="InterPro" id="IPR036429">
    <property type="entry name" value="SpoA-like_sf"/>
</dbReference>
<evidence type="ECO:0000256" key="4">
    <source>
        <dbReference type="ARBA" id="ARBA00021898"/>
    </source>
</evidence>
<accession>A0A4Z0FC37</accession>
<evidence type="ECO:0000313" key="12">
    <source>
        <dbReference type="EMBL" id="TFZ83292.1"/>
    </source>
</evidence>
<comment type="subcellular location">
    <subcellularLocation>
        <location evidence="1">Bacterial flagellum basal body</location>
    </subcellularLocation>
    <subcellularLocation>
        <location evidence="2">Cell membrane</location>
        <topology evidence="2">Peripheral membrane protein</topology>
    </subcellularLocation>
</comment>
<evidence type="ECO:0000256" key="10">
    <source>
        <dbReference type="ARBA" id="ARBA00025044"/>
    </source>
</evidence>
<keyword evidence="8" id="KW-0472">Membrane</keyword>
<feature type="domain" description="Flagellar motor switch protein FliN-like C-terminal" evidence="11">
    <location>
        <begin position="240"/>
        <end position="305"/>
    </location>
</feature>
<sequence>MGTVGDILSQEEIAALLHDATPGASGPIVATFDFAADDHQIRALLPLFDPIAQNFARRLQHTLSAGLRQPVAIAVRPAVCHGSSTAALATLGAVSTACLESTDPVDFLWVAIESSWVIRMVDAYYGGAGGQSGGDYAASLAANWAQRRLIELVRSELLAVWPPAHPLHLAPVEAQGGKPVAGAGENPEKVILQPFALQMAEQEAELALVIPLSLLTGITTSEMPYSVARQKGWQRALGQALREAPLTLSAQLAEVRLTVRELLALRNGDILPLEAPSRVKVYLEDRSLMEGEIGMTGGRKVVRLRHGMDHLDDTGKGVN</sequence>
<evidence type="ECO:0000256" key="9">
    <source>
        <dbReference type="ARBA" id="ARBA00023143"/>
    </source>
</evidence>
<dbReference type="Gene3D" id="2.30.330.10">
    <property type="entry name" value="SpoA-like"/>
    <property type="match status" value="1"/>
</dbReference>
<comment type="caution">
    <text evidence="12">The sequence shown here is derived from an EMBL/GenBank/DDBJ whole genome shotgun (WGS) entry which is preliminary data.</text>
</comment>
<dbReference type="PANTHER" id="PTHR30034:SF6">
    <property type="entry name" value="YOP PROTEINS TRANSLOCATION PROTEIN Q"/>
    <property type="match status" value="1"/>
</dbReference>
<keyword evidence="9" id="KW-0975">Bacterial flagellum</keyword>
<dbReference type="GO" id="GO:0050918">
    <property type="term" value="P:positive chemotaxis"/>
    <property type="evidence" value="ECO:0007669"/>
    <property type="project" value="TreeGrafter"/>
</dbReference>
<evidence type="ECO:0000256" key="1">
    <source>
        <dbReference type="ARBA" id="ARBA00004117"/>
    </source>
</evidence>
<dbReference type="GO" id="GO:0003774">
    <property type="term" value="F:cytoskeletal motor activity"/>
    <property type="evidence" value="ECO:0007669"/>
    <property type="project" value="InterPro"/>
</dbReference>
<dbReference type="GO" id="GO:0005886">
    <property type="term" value="C:plasma membrane"/>
    <property type="evidence" value="ECO:0007669"/>
    <property type="project" value="UniProtKB-SubCell"/>
</dbReference>
<dbReference type="Pfam" id="PF02154">
    <property type="entry name" value="FliM"/>
    <property type="match status" value="1"/>
</dbReference>
<evidence type="ECO:0000256" key="8">
    <source>
        <dbReference type="ARBA" id="ARBA00023136"/>
    </source>
</evidence>
<dbReference type="Gene3D" id="3.40.1550.10">
    <property type="entry name" value="CheC-like"/>
    <property type="match status" value="1"/>
</dbReference>
<evidence type="ECO:0000256" key="2">
    <source>
        <dbReference type="ARBA" id="ARBA00004202"/>
    </source>
</evidence>
<organism evidence="12 13">
    <name type="scientific">Candidatus Macondimonas diazotrophica</name>
    <dbReference type="NCBI Taxonomy" id="2305248"/>
    <lineage>
        <taxon>Bacteria</taxon>
        <taxon>Pseudomonadati</taxon>
        <taxon>Pseudomonadota</taxon>
        <taxon>Gammaproteobacteria</taxon>
        <taxon>Chromatiales</taxon>
        <taxon>Ectothiorhodospiraceae</taxon>
        <taxon>Candidatus Macondimonas</taxon>
    </lineage>
</organism>
<dbReference type="InterPro" id="IPR001689">
    <property type="entry name" value="Flag_FliM"/>
</dbReference>